<dbReference type="Proteomes" id="UP000236163">
    <property type="component" value="Unassembled WGS sequence"/>
</dbReference>
<dbReference type="EMBL" id="JWSP02000004">
    <property type="protein sequence ID" value="PNO34320.1"/>
    <property type="molecule type" value="Genomic_DNA"/>
</dbReference>
<evidence type="ECO:0000313" key="1">
    <source>
        <dbReference type="EMBL" id="PNO34320.1"/>
    </source>
</evidence>
<sequence>MPDRGIGITYIPVYIKLQVRSPPSLTEVKLPGIRCVCTFLQLELFRVEIDLFDVGFNKPQEFIEVA</sequence>
<evidence type="ECO:0000313" key="2">
    <source>
        <dbReference type="Proteomes" id="UP000236163"/>
    </source>
</evidence>
<dbReference type="AlphaFoldDB" id="A0A2K0JGD5"/>
<name>A0A2K0JGD5_SALHO</name>
<proteinExistence type="predicted"/>
<organism evidence="1 2">
    <name type="scientific">Salmonella enterica subsp. houtenae serovar 50:g,z51:-</name>
    <dbReference type="NCBI Taxonomy" id="1173947"/>
    <lineage>
        <taxon>Bacteria</taxon>
        <taxon>Pseudomonadati</taxon>
        <taxon>Pseudomonadota</taxon>
        <taxon>Gammaproteobacteria</taxon>
        <taxon>Enterobacterales</taxon>
        <taxon>Enterobacteriaceae</taxon>
        <taxon>Salmonella</taxon>
    </lineage>
</organism>
<accession>A0A2K0JGD5</accession>
<gene>
    <name evidence="1" type="ORF">RK55_014750</name>
</gene>
<reference evidence="2" key="1">
    <citation type="submission" date="2017-12" db="EMBL/GenBank/DDBJ databases">
        <title>FDA dAtabase for Regulatory Grade micrObial Sequences (FDA-ARGOS): Supporting development and validation of Infectious Disease Dx tests.</title>
        <authorList>
            <person name="Sichtig H."/>
            <person name="Tallon L."/>
            <person name="Sadzewicz L."/>
            <person name="Sengamalay N."/>
            <person name="Nagaraj S."/>
            <person name="Vavikolanu K."/>
            <person name="Aluvathingal J."/>
            <person name="Nadendla S."/>
            <person name="Pirone D.C."/>
            <person name="Hoffman M."/>
            <person name="Muruvanda T."/>
            <person name="Allard M."/>
            <person name="Evans P."/>
        </authorList>
    </citation>
    <scope>NUCLEOTIDE SEQUENCE [LARGE SCALE GENOMIC DNA]</scope>
    <source>
        <strain evidence="2">FDAARGOS_55</strain>
    </source>
</reference>
<comment type="caution">
    <text evidence="1">The sequence shown here is derived from an EMBL/GenBank/DDBJ whole genome shotgun (WGS) entry which is preliminary data.</text>
</comment>
<protein>
    <submittedName>
        <fullName evidence="1">Uncharacterized protein</fullName>
    </submittedName>
</protein>